<feature type="domain" description="LysM" evidence="3">
    <location>
        <begin position="199"/>
        <end position="245"/>
    </location>
</feature>
<protein>
    <submittedName>
        <fullName evidence="4">LysM peptidoglycan-binding domain-containing protein</fullName>
    </submittedName>
</protein>
<dbReference type="InterPro" id="IPR036779">
    <property type="entry name" value="LysM_dom_sf"/>
</dbReference>
<dbReference type="CDD" id="cd00118">
    <property type="entry name" value="LysM"/>
    <property type="match status" value="1"/>
</dbReference>
<feature type="region of interest" description="Disordered" evidence="1">
    <location>
        <begin position="120"/>
        <end position="196"/>
    </location>
</feature>
<evidence type="ECO:0000259" key="3">
    <source>
        <dbReference type="PROSITE" id="PS51782"/>
    </source>
</evidence>
<dbReference type="InterPro" id="IPR018392">
    <property type="entry name" value="LysM"/>
</dbReference>
<dbReference type="PROSITE" id="PS51782">
    <property type="entry name" value="LYSM"/>
    <property type="match status" value="1"/>
</dbReference>
<reference evidence="4 5" key="1">
    <citation type="submission" date="2020-07" db="EMBL/GenBank/DDBJ databases">
        <title>Fungal Genomes of the International Space Station.</title>
        <authorList>
            <person name="Seuylemezian A."/>
            <person name="Singh N.K."/>
            <person name="Wood J."/>
            <person name="Venkateswaran K."/>
        </authorList>
    </citation>
    <scope>NUCLEOTIDE SEQUENCE [LARGE SCALE GENOMIC DNA]</scope>
    <source>
        <strain evidence="4 5">PL-B2</strain>
    </source>
</reference>
<dbReference type="SMART" id="SM00257">
    <property type="entry name" value="LysM"/>
    <property type="match status" value="1"/>
</dbReference>
<name>A0ABS7K2M7_9BACI</name>
<accession>A0ABS7K2M7</accession>
<keyword evidence="2" id="KW-0812">Transmembrane</keyword>
<dbReference type="Gene3D" id="3.10.350.10">
    <property type="entry name" value="LysM domain"/>
    <property type="match status" value="1"/>
</dbReference>
<keyword evidence="2" id="KW-1133">Transmembrane helix</keyword>
<comment type="caution">
    <text evidence="4">The sequence shown here is derived from an EMBL/GenBank/DDBJ whole genome shotgun (WGS) entry which is preliminary data.</text>
</comment>
<evidence type="ECO:0000313" key="5">
    <source>
        <dbReference type="Proteomes" id="UP000769780"/>
    </source>
</evidence>
<dbReference type="SUPFAM" id="SSF54106">
    <property type="entry name" value="LysM domain"/>
    <property type="match status" value="1"/>
</dbReference>
<proteinExistence type="predicted"/>
<evidence type="ECO:0000256" key="1">
    <source>
        <dbReference type="SAM" id="MobiDB-lite"/>
    </source>
</evidence>
<feature type="compositionally biased region" description="Polar residues" evidence="1">
    <location>
        <begin position="176"/>
        <end position="187"/>
    </location>
</feature>
<sequence length="249" mass="28046">MNKEAPYRDQAERTRKKIVRTKGNNTSPEMEELPPRSKLHRQKKNKNKWKLKYPVIRLLAVFFILLPISIFSAYSYLNNKGGDGENGSMKTGGYEKINIEKNNSTTETSLPVRFEEKDIEAEGKAPVEPAPLAEDSVPSPADNKNPPALTPKTQVATKVTPVEPEESQESQESQDLVPNQGQEISEPNSEEATTDEKIVYHTVKEGDNLFRISLAYYNSQHGMERIRQANNLQGDEVQLGQVLKIPLEN</sequence>
<dbReference type="Proteomes" id="UP000769780">
    <property type="component" value="Unassembled WGS sequence"/>
</dbReference>
<feature type="region of interest" description="Disordered" evidence="1">
    <location>
        <begin position="1"/>
        <end position="45"/>
    </location>
</feature>
<dbReference type="EMBL" id="JACWFH010000008">
    <property type="protein sequence ID" value="MBY0096517.1"/>
    <property type="molecule type" value="Genomic_DNA"/>
</dbReference>
<evidence type="ECO:0000313" key="4">
    <source>
        <dbReference type="EMBL" id="MBY0096517.1"/>
    </source>
</evidence>
<dbReference type="Pfam" id="PF01476">
    <property type="entry name" value="LysM"/>
    <property type="match status" value="1"/>
</dbReference>
<feature type="compositionally biased region" description="Basic and acidic residues" evidence="1">
    <location>
        <begin position="1"/>
        <end position="13"/>
    </location>
</feature>
<dbReference type="RefSeq" id="WP_221872450.1">
    <property type="nucleotide sequence ID" value="NZ_JACWFH010000008.1"/>
</dbReference>
<evidence type="ECO:0000256" key="2">
    <source>
        <dbReference type="SAM" id="Phobius"/>
    </source>
</evidence>
<keyword evidence="5" id="KW-1185">Reference proteome</keyword>
<gene>
    <name evidence="4" type="ORF">H0185_06825</name>
</gene>
<feature type="transmembrane region" description="Helical" evidence="2">
    <location>
        <begin position="55"/>
        <end position="77"/>
    </location>
</feature>
<keyword evidence="2" id="KW-0472">Membrane</keyword>
<organism evidence="4 5">
    <name type="scientific">Mesobacillus maritimus</name>
    <dbReference type="NCBI Taxonomy" id="1643336"/>
    <lineage>
        <taxon>Bacteria</taxon>
        <taxon>Bacillati</taxon>
        <taxon>Bacillota</taxon>
        <taxon>Bacilli</taxon>
        <taxon>Bacillales</taxon>
        <taxon>Bacillaceae</taxon>
        <taxon>Mesobacillus</taxon>
    </lineage>
</organism>